<sequence>MAAFHSLEEDMLQWMGNMNFTVEVFYYPLFVVPATETLFLTPPFSELFPLVDCDLVRVREQYQLLHRGADASHLTSLSSLELSSLPPELQVPAQHLVSCLHSLLAQWDMREDLYSLGHFSGLLAAQLEALPAANNRRKVSTAQLETLPAANNMRKVSTAQLEALPASNNRCKVSTAQLEALPASNNRRKVSTAQLETLPAANNRRKVSTAQLKVLPAPNNRCKVSTAQLEVLPAPNNRCKVSTAQLKVLPAPNNRCKVSTAQLEDLPAPNNRCKVSTVQLETLPAANNRRKVSTAQLEVLPAPNNRCKVSTAQLEVLPAPNNRRKVSTAQLEDLLAPNNRCKSASNACSLILVDRTLDLCSATRHDSDSVLDRILAVLPRLPGHSNDVAVNMSPICSAKTETAITDNLIPPGCLSQPNSEQCLQIFESLVSKRQKDVLLSLHQHLAVTTPSSREERGPKLATRVTPMTLDKQVGAFKNHPDKIAQCAGLLQQTLAVTQTLRSARVAQLEVIVSVEKLLLQNLGTSRDGAAVLAQVTQLIKTRRERNLPLEDLLVVLVHLYSLAGTDITFSSQAEMLVQAAVQAALFQDRETLEGFLSTFVHPTEIRTSISPSSAVEQLNTTSALANYATEAVESNMDEEAVGEVTLHIFNKLKSAAKSRKDLTKYRSLFESRGSSQPAAHTGLLRQLVADLLDPARPELPDLSCKSAGLKELLKTGFSLLLNMPRQQHPLDHPMVVIFVVGGITAQEVRHIQEAVADSGLATKVLVGSTRLITPLDTARALFQGHTA</sequence>
<dbReference type="SUPFAM" id="SSF56815">
    <property type="entry name" value="Sec1/munc18-like (SM) proteins"/>
    <property type="match status" value="1"/>
</dbReference>
<evidence type="ECO:0000256" key="1">
    <source>
        <dbReference type="ARBA" id="ARBA00009884"/>
    </source>
</evidence>
<dbReference type="PANTHER" id="PTHR11679">
    <property type="entry name" value="VESICLE PROTEIN SORTING-ASSOCIATED"/>
    <property type="match status" value="1"/>
</dbReference>
<dbReference type="InterPro" id="IPR036045">
    <property type="entry name" value="Sec1-like_sf"/>
</dbReference>
<reference evidence="2" key="1">
    <citation type="submission" date="2020-11" db="EMBL/GenBank/DDBJ databases">
        <authorList>
            <person name="Tran Van P."/>
        </authorList>
    </citation>
    <scope>NUCLEOTIDE SEQUENCE</scope>
</reference>
<accession>A0A7R9JDM2</accession>
<dbReference type="EMBL" id="OE184388">
    <property type="protein sequence ID" value="CAD7576545.1"/>
    <property type="molecule type" value="Genomic_DNA"/>
</dbReference>
<name>A0A7R9JDM2_TIMCA</name>
<dbReference type="Pfam" id="PF00995">
    <property type="entry name" value="Sec1"/>
    <property type="match status" value="1"/>
</dbReference>
<dbReference type="Gene3D" id="3.40.50.1910">
    <property type="match status" value="1"/>
</dbReference>
<proteinExistence type="inferred from homology"/>
<gene>
    <name evidence="2" type="ORF">TCMB3V08_LOCUS9113</name>
</gene>
<comment type="similarity">
    <text evidence="1">Belongs to the STXBP/unc-18/SEC1 family.</text>
</comment>
<evidence type="ECO:0000313" key="2">
    <source>
        <dbReference type="EMBL" id="CAD7576545.1"/>
    </source>
</evidence>
<organism evidence="2">
    <name type="scientific">Timema californicum</name>
    <name type="common">California timema</name>
    <name type="synonym">Walking stick</name>
    <dbReference type="NCBI Taxonomy" id="61474"/>
    <lineage>
        <taxon>Eukaryota</taxon>
        <taxon>Metazoa</taxon>
        <taxon>Ecdysozoa</taxon>
        <taxon>Arthropoda</taxon>
        <taxon>Hexapoda</taxon>
        <taxon>Insecta</taxon>
        <taxon>Pterygota</taxon>
        <taxon>Neoptera</taxon>
        <taxon>Polyneoptera</taxon>
        <taxon>Phasmatodea</taxon>
        <taxon>Timematodea</taxon>
        <taxon>Timematoidea</taxon>
        <taxon>Timematidae</taxon>
        <taxon>Timema</taxon>
    </lineage>
</organism>
<dbReference type="AlphaFoldDB" id="A0A7R9JDM2"/>
<protein>
    <submittedName>
        <fullName evidence="2">(California timema) hypothetical protein</fullName>
    </submittedName>
</protein>
<dbReference type="GO" id="GO:0016192">
    <property type="term" value="P:vesicle-mediated transport"/>
    <property type="evidence" value="ECO:0007669"/>
    <property type="project" value="InterPro"/>
</dbReference>
<dbReference type="InterPro" id="IPR027482">
    <property type="entry name" value="Sec1-like_dom2"/>
</dbReference>
<dbReference type="InterPro" id="IPR001619">
    <property type="entry name" value="Sec1-like"/>
</dbReference>